<proteinExistence type="predicted"/>
<evidence type="ECO:0000313" key="2">
    <source>
        <dbReference type="Proteomes" id="UP000269396"/>
    </source>
</evidence>
<name>A0A183NXM7_9TREM</name>
<reference evidence="1 2" key="1">
    <citation type="submission" date="2018-11" db="EMBL/GenBank/DDBJ databases">
        <authorList>
            <consortium name="Pathogen Informatics"/>
        </authorList>
    </citation>
    <scope>NUCLEOTIDE SEQUENCE [LARGE SCALE GENOMIC DNA]</scope>
    <source>
        <strain>Denwood</strain>
        <strain evidence="2">Zambia</strain>
    </source>
</reference>
<organism evidence="1 2">
    <name type="scientific">Schistosoma mattheei</name>
    <dbReference type="NCBI Taxonomy" id="31246"/>
    <lineage>
        <taxon>Eukaryota</taxon>
        <taxon>Metazoa</taxon>
        <taxon>Spiralia</taxon>
        <taxon>Lophotrochozoa</taxon>
        <taxon>Platyhelminthes</taxon>
        <taxon>Trematoda</taxon>
        <taxon>Digenea</taxon>
        <taxon>Strigeidida</taxon>
        <taxon>Schistosomatoidea</taxon>
        <taxon>Schistosomatidae</taxon>
        <taxon>Schistosoma</taxon>
    </lineage>
</organism>
<accession>A0A183NXM7</accession>
<evidence type="ECO:0000313" key="1">
    <source>
        <dbReference type="EMBL" id="VDP36195.1"/>
    </source>
</evidence>
<dbReference type="Gene3D" id="1.20.5.1700">
    <property type="match status" value="1"/>
</dbReference>
<dbReference type="AlphaFoldDB" id="A0A183NXM7"/>
<dbReference type="STRING" id="31246.A0A183NXM7"/>
<sequence length="139" mass="16064">MGRKKLTIGESGKSPKELEKIIVCLKKVLKRCQAENERLKCAPGPVSHNELKQYKTEIKRLRNELETAQLTVGSKLFNRRLANEQGTAKLMHQYDSLRKNYEEVLSKNQEMAGQIQYLRQEVDKLQKPPEQSNNNKQPS</sequence>
<dbReference type="EMBL" id="UZAL01027857">
    <property type="protein sequence ID" value="VDP36195.1"/>
    <property type="molecule type" value="Genomic_DNA"/>
</dbReference>
<keyword evidence="2" id="KW-1185">Reference proteome</keyword>
<gene>
    <name evidence="1" type="ORF">SMTD_LOCUS6863</name>
</gene>
<protein>
    <submittedName>
        <fullName evidence="1">Uncharacterized protein</fullName>
    </submittedName>
</protein>
<dbReference type="Proteomes" id="UP000269396">
    <property type="component" value="Unassembled WGS sequence"/>
</dbReference>